<reference evidence="3 4" key="1">
    <citation type="submission" date="2008-01" db="EMBL/GenBank/DDBJ databases">
        <title>Complete sequence of Pseudomonas putida GB-1.</title>
        <authorList>
            <consortium name="US DOE Joint Genome Institute"/>
            <person name="Copeland A."/>
            <person name="Lucas S."/>
            <person name="Lapidus A."/>
            <person name="Barry K."/>
            <person name="Glavina del Rio T."/>
            <person name="Dalin E."/>
            <person name="Tice H."/>
            <person name="Pitluck S."/>
            <person name="Bruce D."/>
            <person name="Goodwin L."/>
            <person name="Chertkov O."/>
            <person name="Brettin T."/>
            <person name="Detter J.C."/>
            <person name="Han C."/>
            <person name="Kuske C.R."/>
            <person name="Schmutz J."/>
            <person name="Larimer F."/>
            <person name="Land M."/>
            <person name="Hauser L."/>
            <person name="Kyrpides N."/>
            <person name="Kim E."/>
            <person name="McCarthy J.K."/>
            <person name="Richardson P."/>
        </authorList>
    </citation>
    <scope>NUCLEOTIDE SEQUENCE [LARGE SCALE GENOMIC DNA]</scope>
    <source>
        <strain evidence="3 4">GB-1</strain>
    </source>
</reference>
<dbReference type="EMBL" id="CP000926">
    <property type="protein sequence ID" value="ABY96179.1"/>
    <property type="molecule type" value="Genomic_DNA"/>
</dbReference>
<dbReference type="HOGENOM" id="CLU_236169_0_0_6"/>
<accession>B0KHZ3</accession>
<feature type="region of interest" description="Disordered" evidence="1">
    <location>
        <begin position="1553"/>
        <end position="1573"/>
    </location>
</feature>
<evidence type="ECO:0000313" key="3">
    <source>
        <dbReference type="EMBL" id="ABY96179.1"/>
    </source>
</evidence>
<dbReference type="RefSeq" id="WP_012270047.1">
    <property type="nucleotide sequence ID" value="NC_010322.1"/>
</dbReference>
<dbReference type="Proteomes" id="UP000002157">
    <property type="component" value="Chromosome"/>
</dbReference>
<dbReference type="Pfam" id="PF20178">
    <property type="entry name" value="ToxA_N"/>
    <property type="match status" value="2"/>
</dbReference>
<protein>
    <recommendedName>
        <fullName evidence="2">Dermonecrotic toxin N-terminal domain-containing protein</fullName>
    </recommendedName>
</protein>
<evidence type="ECO:0000256" key="1">
    <source>
        <dbReference type="SAM" id="MobiDB-lite"/>
    </source>
</evidence>
<name>B0KHZ3_PSEPG</name>
<gene>
    <name evidence="3" type="ordered locus">PputGB1_0266</name>
</gene>
<organism evidence="3 4">
    <name type="scientific">Pseudomonas putida (strain GB-1)</name>
    <dbReference type="NCBI Taxonomy" id="76869"/>
    <lineage>
        <taxon>Bacteria</taxon>
        <taxon>Pseudomonadati</taxon>
        <taxon>Pseudomonadota</taxon>
        <taxon>Gammaproteobacteria</taxon>
        <taxon>Pseudomonadales</taxon>
        <taxon>Pseudomonadaceae</taxon>
        <taxon>Pseudomonas</taxon>
    </lineage>
</organism>
<sequence>MPTASSSQTDYVKALPLTDTDTFDRQLAGRGNMLEAARPAQRRAATALRNLLNGAPTVKQTLQATLHAHLGIDPYTCGLQDGDSQVTLMTFAARLLASPLFATAYTTWTTWGLDDSQAQTKWAGSDWLSELGPVVNAAHFQATHDYWNGRMPGTTLSRQKHASNLLRQHFKSNLDMAFGTGKLDIDNWQQGHQPDLQYAQLDCQLPNGASLTSTAALLIAPQPKGSRWLMYRPGAQIPLLTFDNQQSLRNWVHQNHFWFWSDPRYSITTGSNENVIVSPIANDGFSVLLDEHLLRIQAISDHFLFKASKEPATQPLAWSDLQDWEAQRGSIISDSLDATTDNTIDDLIAADAALANEELHFDSLEQYLPTSWRRQRIERQEALLEQYLGDDTEPSSVEVTWLREQLEQLVKLQDSLNLFLLELPDQVAADDWQAPHEEQTRIARISHELSQGLLLEARLQHAMGELSATHLGWVEALVDRPRPSLQRPVQASTLMLGTGDRSWALSGYMTFRAAVGDTDDTLDYSLLLYRPGQQGGLMAFEDEATLTRHLLATLCGAWPDAILDSVHAADAVQLLEALSNAPAVTLDQTPIPAHFMQHCVQTIVESLPANTSREQARQRLCMSENQARAIALERFAELNRSSRVQTLLMPLQHLGADELTELIAQVSAYQDAVRAAGELLKVSLPSRQQFTWHMLEHHVCNEFGLQTMPNITLNIANSVTVKKQVTGQSAAGGAGSRDVPVFSEARSDVSLESFILVALDDERRLLLDNAIITLDPATHPTLQQALTPAYIAELITRLDAAGSYENRIVNAYLGFEQETPWQVEWRHETLRAPYAYRLRLLALCKPASLDADGQRLLETFCREQVNAVSARTVQYLSLVLRPGTAADGSSDSVGLSAIHVITDANGPVLLYMPGAPNGSVVSQHASTSAACEALQRMALDPKMARYLATQAQSGNPDHHESYINTALQQGFRVFIEMGASRSETLPTHECRQDMGDLIRSHRATSRSQADMVLAAPDVFDRYFFLGLRLVLGLLPGAGTALALYDGWHTANAAITAFAKGNLETGIQHLVSLLQSLTDAILTLAPLAASQRNPATAARLLTQRRQRLDPLRPITSTRKAPPSPFTGYEAGLPAGPMVRSTLPQGAGVFEHVATGQRYISRNNAWYAVTWDPAYFTWRLKPQGLRTYRQPVRLSEQGVWGTPGRLSGLLVDNGLAGGGGVLTTLYENGVAYWRVLLRRQPQQLTGMALAHDINDELKRIVIRMRAKQEAYHSAKRVVAEGGALSDAQQAVIANARQQLSDELMQNIEFNARSLARLKEQRSTLSRSDYTRFTSLCEANISEMSVLDMHLVADRFTLATQQSMRATSAIQALPLPSVPTHVVRRVTQDSLRANQEMIETLQEVERLAIGHHARCNQLQGKALTDYLAKVTGTGLTLDVANTRLVRASILSSTLFTANAVEHPQMAAFMAHFNEQGAALRSTLFSHLQLQRAGLSRAQERTFLASVQGRYTRFIGHVTAWQDTFQDLLSTNETRSLRQLMRQLVSDIEDSLNSVTANRQRPAVQPARGPSRPRLFETAEGPLIGNEYVERGQTRMRINHPNSDQPHTVYARNEAGEWLLSTPERAAPTETMSSLVETATARLDDIPRQQTRLRQYQTPQAVPVDLEDIAQGHAQQLRFIADRIRQKAGGTLNPEQTALTHRLETTAQQVQAFGRQLRTAQTKATGKPTVGYLEDLLEQNEVEIVWSRTLKPKTDRKGNPVEYLEEYRINDLGTQQPLWYAHFHFRQQPAQGFTRLEAGHLKLASERDIGEGAWRGSMSEAQANRLFGNLRPAS</sequence>
<proteinExistence type="predicted"/>
<evidence type="ECO:0000259" key="2">
    <source>
        <dbReference type="Pfam" id="PF20178"/>
    </source>
</evidence>
<feature type="domain" description="Dermonecrotic toxin N-terminal" evidence="2">
    <location>
        <begin position="684"/>
        <end position="949"/>
    </location>
</feature>
<feature type="domain" description="Dermonecrotic toxin N-terminal" evidence="2">
    <location>
        <begin position="438"/>
        <end position="554"/>
    </location>
</feature>
<dbReference type="KEGG" id="ppg:PputGB1_0266"/>
<evidence type="ECO:0000313" key="4">
    <source>
        <dbReference type="Proteomes" id="UP000002157"/>
    </source>
</evidence>
<dbReference type="InterPro" id="IPR046673">
    <property type="entry name" value="ToxA_N"/>
</dbReference>